<evidence type="ECO:0000313" key="3">
    <source>
        <dbReference type="EMBL" id="CAD7011736.1"/>
    </source>
</evidence>
<feature type="signal peptide" evidence="2">
    <location>
        <begin position="1"/>
        <end position="25"/>
    </location>
</feature>
<evidence type="ECO:0000256" key="1">
    <source>
        <dbReference type="SAM" id="Phobius"/>
    </source>
</evidence>
<dbReference type="EMBL" id="CAJHJT010000056">
    <property type="protein sequence ID" value="CAD7011736.1"/>
    <property type="molecule type" value="Genomic_DNA"/>
</dbReference>
<evidence type="ECO:0000313" key="4">
    <source>
        <dbReference type="Proteomes" id="UP000606786"/>
    </source>
</evidence>
<comment type="caution">
    <text evidence="3">The sequence shown here is derived from an EMBL/GenBank/DDBJ whole genome shotgun (WGS) entry which is preliminary data.</text>
</comment>
<keyword evidence="1" id="KW-0472">Membrane</keyword>
<accession>A0A811V8I3</accession>
<keyword evidence="1" id="KW-1133">Transmembrane helix</keyword>
<keyword evidence="4" id="KW-1185">Reference proteome</keyword>
<sequence length="175" mass="19004">MHMHIHLHIHTVILICECTRMPACACRAHVRTCVLSCVAVAVVANSARPYPVTSLTPAPTGPSRRLLVVDVGASCAAVAVAAATAACRLVCWCFAVVVCYICAYFLQIQCFACFASTSLCRCCSMIARHHIWCSHTPTNGTTRYASSCLTYWMNVLSGIAFDTFAFWQSVSLAVF</sequence>
<keyword evidence="1" id="KW-0812">Transmembrane</keyword>
<gene>
    <name evidence="3" type="ORF">CCAP1982_LOCUS19848</name>
</gene>
<protein>
    <submittedName>
        <fullName evidence="3">(Mediterranean fruit fly) hypothetical protein</fullName>
    </submittedName>
</protein>
<evidence type="ECO:0000256" key="2">
    <source>
        <dbReference type="SAM" id="SignalP"/>
    </source>
</evidence>
<feature type="chain" id="PRO_5032613927" evidence="2">
    <location>
        <begin position="26"/>
        <end position="175"/>
    </location>
</feature>
<dbReference type="Proteomes" id="UP000606786">
    <property type="component" value="Unassembled WGS sequence"/>
</dbReference>
<keyword evidence="2" id="KW-0732">Signal</keyword>
<name>A0A811V8I3_CERCA</name>
<reference evidence="3" key="1">
    <citation type="submission" date="2020-11" db="EMBL/GenBank/DDBJ databases">
        <authorList>
            <person name="Whitehead M."/>
        </authorList>
    </citation>
    <scope>NUCLEOTIDE SEQUENCE</scope>
    <source>
        <strain evidence="3">EGII</strain>
    </source>
</reference>
<dbReference type="AlphaFoldDB" id="A0A811V8I3"/>
<proteinExistence type="predicted"/>
<feature type="transmembrane region" description="Helical" evidence="1">
    <location>
        <begin position="89"/>
        <end position="106"/>
    </location>
</feature>
<organism evidence="3 4">
    <name type="scientific">Ceratitis capitata</name>
    <name type="common">Mediterranean fruit fly</name>
    <name type="synonym">Tephritis capitata</name>
    <dbReference type="NCBI Taxonomy" id="7213"/>
    <lineage>
        <taxon>Eukaryota</taxon>
        <taxon>Metazoa</taxon>
        <taxon>Ecdysozoa</taxon>
        <taxon>Arthropoda</taxon>
        <taxon>Hexapoda</taxon>
        <taxon>Insecta</taxon>
        <taxon>Pterygota</taxon>
        <taxon>Neoptera</taxon>
        <taxon>Endopterygota</taxon>
        <taxon>Diptera</taxon>
        <taxon>Brachycera</taxon>
        <taxon>Muscomorpha</taxon>
        <taxon>Tephritoidea</taxon>
        <taxon>Tephritidae</taxon>
        <taxon>Ceratitis</taxon>
        <taxon>Ceratitis</taxon>
    </lineage>
</organism>